<feature type="binding site" description="in other chain" evidence="7">
    <location>
        <position position="85"/>
    </location>
    <ligand>
        <name>substrate</name>
        <note>ligand shared between homodimeric partners</note>
    </ligand>
</feature>
<dbReference type="EMBL" id="JAINUG010000002">
    <property type="protein sequence ID" value="KAJ8418326.1"/>
    <property type="molecule type" value="Genomic_DNA"/>
</dbReference>
<dbReference type="PANTHER" id="PTHR15364:SF0">
    <property type="entry name" value="2'-DEOXYNUCLEOSIDE 5'-PHOSPHATE N-HYDROLASE 1"/>
    <property type="match status" value="1"/>
</dbReference>
<dbReference type="GO" id="GO:0070694">
    <property type="term" value="F:5-hydroxymethyl-dUMP N-hydrolase activity"/>
    <property type="evidence" value="ECO:0007669"/>
    <property type="project" value="InterPro"/>
</dbReference>
<comment type="subcellular location">
    <subcellularLocation>
        <location evidence="7">Cytoplasm</location>
    </subcellularLocation>
    <subcellularLocation>
        <location evidence="7">Nucleus</location>
    </subcellularLocation>
</comment>
<evidence type="ECO:0000256" key="6">
    <source>
        <dbReference type="ARBA" id="ARBA00047460"/>
    </source>
</evidence>
<comment type="catalytic activity">
    <reaction evidence="6">
        <text>5-hydroxymethyl-dUMP + H2O = 5-hydroxymethyluracil + 2-deoxy-D-ribose 5-phosphate</text>
        <dbReference type="Rhea" id="RHEA:77099"/>
        <dbReference type="ChEBI" id="CHEBI:15377"/>
        <dbReference type="ChEBI" id="CHEBI:16964"/>
        <dbReference type="ChEBI" id="CHEBI:62877"/>
        <dbReference type="ChEBI" id="CHEBI:90409"/>
    </reaction>
    <physiologicalReaction direction="left-to-right" evidence="6">
        <dbReference type="Rhea" id="RHEA:77100"/>
    </physiologicalReaction>
</comment>
<organism evidence="8 9">
    <name type="scientific">Aldrovandia affinis</name>
    <dbReference type="NCBI Taxonomy" id="143900"/>
    <lineage>
        <taxon>Eukaryota</taxon>
        <taxon>Metazoa</taxon>
        <taxon>Chordata</taxon>
        <taxon>Craniata</taxon>
        <taxon>Vertebrata</taxon>
        <taxon>Euteleostomi</taxon>
        <taxon>Actinopterygii</taxon>
        <taxon>Neopterygii</taxon>
        <taxon>Teleostei</taxon>
        <taxon>Notacanthiformes</taxon>
        <taxon>Halosauridae</taxon>
        <taxon>Aldrovandia</taxon>
    </lineage>
</organism>
<dbReference type="GO" id="GO:0009159">
    <property type="term" value="P:deoxyribonucleoside monophosphate catabolic process"/>
    <property type="evidence" value="ECO:0007669"/>
    <property type="project" value="InterPro"/>
</dbReference>
<evidence type="ECO:0000256" key="2">
    <source>
        <dbReference type="ARBA" id="ARBA00022553"/>
    </source>
</evidence>
<dbReference type="InterPro" id="IPR007710">
    <property type="entry name" value="Nucleoside_deoxyribTrfase"/>
</dbReference>
<dbReference type="Gene3D" id="3.40.50.450">
    <property type="match status" value="1"/>
</dbReference>
<dbReference type="FunFam" id="3.40.50.450:FF:000019">
    <property type="entry name" value="2'-deoxynucleoside 5'-phosphate N-hydrolase 1"/>
    <property type="match status" value="1"/>
</dbReference>
<evidence type="ECO:0000256" key="3">
    <source>
        <dbReference type="ARBA" id="ARBA00022801"/>
    </source>
</evidence>
<dbReference type="Proteomes" id="UP001221898">
    <property type="component" value="Unassembled WGS sequence"/>
</dbReference>
<comment type="catalytic activity">
    <reaction evidence="7">
        <text>a pyrimidine 2'-deoxyribonucleoside 5'-phosphate + H2O = a pyrimidine nucleobase + 2-deoxy-D-ribose 5-phosphate</text>
        <dbReference type="Rhea" id="RHEA:57852"/>
        <dbReference type="ChEBI" id="CHEBI:15377"/>
        <dbReference type="ChEBI" id="CHEBI:26432"/>
        <dbReference type="ChEBI" id="CHEBI:62877"/>
        <dbReference type="ChEBI" id="CHEBI:142209"/>
    </reaction>
</comment>
<keyword evidence="5 7" id="KW-0326">Glycosidase</keyword>
<comment type="similarity">
    <text evidence="7">Belongs to the 2'-deoxynucleoside 5'-phosphate N-hydrolase 1 family.</text>
</comment>
<proteinExistence type="inferred from homology"/>
<dbReference type="GO" id="GO:0006195">
    <property type="term" value="P:purine nucleotide catabolic process"/>
    <property type="evidence" value="ECO:0007669"/>
    <property type="project" value="UniProtKB-ARBA"/>
</dbReference>
<name>A0AAD7TDP9_9TELE</name>
<keyword evidence="4 7" id="KW-0546">Nucleotide metabolism</keyword>
<keyword evidence="3 7" id="KW-0378">Hydrolase</keyword>
<dbReference type="GO" id="GO:0009116">
    <property type="term" value="P:nucleoside metabolic process"/>
    <property type="evidence" value="ECO:0007669"/>
    <property type="project" value="UniProtKB-UniRule"/>
</dbReference>
<dbReference type="GO" id="GO:0005634">
    <property type="term" value="C:nucleus"/>
    <property type="evidence" value="ECO:0007669"/>
    <property type="project" value="UniProtKB-SubCell"/>
</dbReference>
<keyword evidence="7" id="KW-0539">Nucleus</keyword>
<dbReference type="GO" id="GO:0005737">
    <property type="term" value="C:cytoplasm"/>
    <property type="evidence" value="ECO:0007669"/>
    <property type="project" value="UniProtKB-SubCell"/>
</dbReference>
<keyword evidence="2" id="KW-0597">Phosphoprotein</keyword>
<accession>A0AAD7TDP9</accession>
<feature type="binding site" description="in other chain" evidence="7">
    <location>
        <begin position="4"/>
        <end position="10"/>
    </location>
    <ligand>
        <name>substrate</name>
        <note>ligand shared between homodimeric partners</note>
    </ligand>
</feature>
<dbReference type="SUPFAM" id="SSF52309">
    <property type="entry name" value="N-(deoxy)ribosyltransferase-like"/>
    <property type="match status" value="1"/>
</dbReference>
<dbReference type="AlphaFoldDB" id="A0AAD7TDP9"/>
<dbReference type="InterPro" id="IPR051239">
    <property type="entry name" value="2'-dNMP_N-hydrolase"/>
</dbReference>
<keyword evidence="9" id="KW-1185">Reference proteome</keyword>
<dbReference type="PANTHER" id="PTHR15364">
    <property type="entry name" value="2'-DEOXYNUCLEOSIDE 5'-PHOSPHATE N-HYDROLASE 1"/>
    <property type="match status" value="1"/>
</dbReference>
<keyword evidence="7" id="KW-0963">Cytoplasm</keyword>
<comment type="subunit">
    <text evidence="1 7">Monomer and homodimer.</text>
</comment>
<reference evidence="8" key="1">
    <citation type="journal article" date="2023" name="Science">
        <title>Genome structures resolve the early diversification of teleost fishes.</title>
        <authorList>
            <person name="Parey E."/>
            <person name="Louis A."/>
            <person name="Montfort J."/>
            <person name="Bouchez O."/>
            <person name="Roques C."/>
            <person name="Iampietro C."/>
            <person name="Lluch J."/>
            <person name="Castinel A."/>
            <person name="Donnadieu C."/>
            <person name="Desvignes T."/>
            <person name="Floi Bucao C."/>
            <person name="Jouanno E."/>
            <person name="Wen M."/>
            <person name="Mejri S."/>
            <person name="Dirks R."/>
            <person name="Jansen H."/>
            <person name="Henkel C."/>
            <person name="Chen W.J."/>
            <person name="Zahm M."/>
            <person name="Cabau C."/>
            <person name="Klopp C."/>
            <person name="Thompson A.W."/>
            <person name="Robinson-Rechavi M."/>
            <person name="Braasch I."/>
            <person name="Lecointre G."/>
            <person name="Bobe J."/>
            <person name="Postlethwait J.H."/>
            <person name="Berthelot C."/>
            <person name="Roest Crollius H."/>
            <person name="Guiguen Y."/>
        </authorList>
    </citation>
    <scope>NUCLEOTIDE SEQUENCE</scope>
    <source>
        <strain evidence="8">NC1722</strain>
    </source>
</reference>
<evidence type="ECO:0000256" key="4">
    <source>
        <dbReference type="ARBA" id="ARBA00023080"/>
    </source>
</evidence>
<sequence length="152" mass="16968">MRIYFCGSIRGGRQDVVIYQRIVQKLQTYGKVLTEHVSHGDLSEKGEDVTLKGDQSIHDRDLEWLVTADVIVAEVTQPSLGVGYELGRAVAMHKRILCLFRPSTGRALSAMIRGADSGSQSSLFRVQDYTEDEVERVLQEYFSGLSANTDTQ</sequence>
<dbReference type="InterPro" id="IPR028607">
    <property type="entry name" value="DNPH1"/>
</dbReference>
<dbReference type="EC" id="3.2.2.-" evidence="7"/>
<evidence type="ECO:0000313" key="8">
    <source>
        <dbReference type="EMBL" id="KAJ8418326.1"/>
    </source>
</evidence>
<comment type="function">
    <text evidence="7">Catalyzes the cleavage of the N-glycosidic bond of deoxyribonucleoside 5'-monophosphates to yield deoxyribose 5-phosphate and a purine or pyrimidine base. Deoxyribonucleoside 5'-monophosphates containing purine bases are preferred to those containing pyrimidine bases.</text>
</comment>
<gene>
    <name evidence="7" type="primary">DNPH1</name>
    <name evidence="8" type="ORF">AAFF_G00140350</name>
</gene>
<comment type="caution">
    <text evidence="8">The sequence shown here is derived from an EMBL/GenBank/DDBJ whole genome shotgun (WGS) entry which is preliminary data.</text>
</comment>
<dbReference type="HAMAP" id="MF_03036">
    <property type="entry name" value="Nuc_phosphate_hydrolase"/>
    <property type="match status" value="1"/>
</dbReference>
<evidence type="ECO:0000313" key="9">
    <source>
        <dbReference type="Proteomes" id="UP001221898"/>
    </source>
</evidence>
<feature type="binding site" evidence="7">
    <location>
        <begin position="109"/>
        <end position="111"/>
    </location>
    <ligand>
        <name>substrate</name>
        <note>ligand shared between homodimeric partners</note>
    </ligand>
</feature>
<protein>
    <recommendedName>
        <fullName evidence="7">2'-deoxynucleoside 5'-phosphate N-hydrolase 1</fullName>
        <ecNumber evidence="7">3.2.2.-</ecNumber>
    </recommendedName>
</protein>
<evidence type="ECO:0000256" key="7">
    <source>
        <dbReference type="HAMAP-Rule" id="MF_03036"/>
    </source>
</evidence>
<comment type="catalytic activity">
    <reaction evidence="7">
        <text>a purine 2'-deoxyribonucleoside 5'-phosphate + H2O = a purine nucleobase + 2-deoxy-D-ribose 5-phosphate</text>
        <dbReference type="Rhea" id="RHEA:51132"/>
        <dbReference type="ChEBI" id="CHEBI:15377"/>
        <dbReference type="ChEBI" id="CHEBI:26386"/>
        <dbReference type="ChEBI" id="CHEBI:62877"/>
        <dbReference type="ChEBI" id="CHEBI:142198"/>
    </reaction>
</comment>
<dbReference type="Pfam" id="PF05014">
    <property type="entry name" value="Nuc_deoxyrib_tr"/>
    <property type="match status" value="1"/>
</dbReference>
<dbReference type="GO" id="GO:0042802">
    <property type="term" value="F:identical protein binding"/>
    <property type="evidence" value="ECO:0007669"/>
    <property type="project" value="UniProtKB-ARBA"/>
</dbReference>
<feature type="binding site" description="in other chain" evidence="7">
    <location>
        <position position="19"/>
    </location>
    <ligand>
        <name>substrate</name>
        <note>ligand shared between homodimeric partners</note>
    </ligand>
</feature>
<evidence type="ECO:0000256" key="1">
    <source>
        <dbReference type="ARBA" id="ARBA00011407"/>
    </source>
</evidence>
<evidence type="ECO:0000256" key="5">
    <source>
        <dbReference type="ARBA" id="ARBA00023295"/>
    </source>
</evidence>